<dbReference type="PIRSF" id="PIRSF000876">
    <property type="entry name" value="RR_chemtxs_CheB"/>
    <property type="match status" value="1"/>
</dbReference>
<dbReference type="HAMAP" id="MF_00099">
    <property type="entry name" value="CheB_chemtxs"/>
    <property type="match status" value="1"/>
</dbReference>
<feature type="active site" evidence="5 6">
    <location>
        <position position="305"/>
    </location>
</feature>
<feature type="modified residue" description="4-aspartylphosphate" evidence="5 7">
    <location>
        <position position="50"/>
    </location>
</feature>
<evidence type="ECO:0000259" key="9">
    <source>
        <dbReference type="PROSITE" id="PS50122"/>
    </source>
</evidence>
<comment type="domain">
    <text evidence="5">Contains a C-terminal catalytic domain, and an N-terminal region which modulates catalytic activity.</text>
</comment>
<evidence type="ECO:0000256" key="2">
    <source>
        <dbReference type="ARBA" id="ARBA00022553"/>
    </source>
</evidence>
<gene>
    <name evidence="5" type="primary">cheB</name>
    <name evidence="10" type="ORF">DXH78_00660</name>
</gene>
<dbReference type="OrthoDB" id="9793421at2"/>
<dbReference type="EC" id="3.1.1.61" evidence="5"/>
<dbReference type="Proteomes" id="UP000263993">
    <property type="component" value="Unassembled WGS sequence"/>
</dbReference>
<comment type="catalytic activity">
    <reaction evidence="4 5">
        <text>[protein]-L-glutamate 5-O-methyl ester + H2O = L-glutamyl-[protein] + methanol + H(+)</text>
        <dbReference type="Rhea" id="RHEA:23236"/>
        <dbReference type="Rhea" id="RHEA-COMP:10208"/>
        <dbReference type="Rhea" id="RHEA-COMP:10311"/>
        <dbReference type="ChEBI" id="CHEBI:15377"/>
        <dbReference type="ChEBI" id="CHEBI:15378"/>
        <dbReference type="ChEBI" id="CHEBI:17790"/>
        <dbReference type="ChEBI" id="CHEBI:29973"/>
        <dbReference type="ChEBI" id="CHEBI:82795"/>
        <dbReference type="EC" id="3.1.1.61"/>
    </reaction>
</comment>
<dbReference type="EMBL" id="QRGO01000001">
    <property type="protein sequence ID" value="RDV03230.1"/>
    <property type="molecule type" value="Genomic_DNA"/>
</dbReference>
<evidence type="ECO:0000256" key="7">
    <source>
        <dbReference type="PROSITE-ProRule" id="PRU00169"/>
    </source>
</evidence>
<dbReference type="Gene3D" id="3.40.50.180">
    <property type="entry name" value="Methylesterase CheB, C-terminal domain"/>
    <property type="match status" value="1"/>
</dbReference>
<dbReference type="GO" id="GO:0008984">
    <property type="term" value="F:protein-glutamate methylesterase activity"/>
    <property type="evidence" value="ECO:0007669"/>
    <property type="project" value="UniProtKB-UniRule"/>
</dbReference>
<feature type="active site" evidence="5 6">
    <location>
        <position position="209"/>
    </location>
</feature>
<dbReference type="Pfam" id="PF01339">
    <property type="entry name" value="CheB_methylest"/>
    <property type="match status" value="1"/>
</dbReference>
<dbReference type="SUPFAM" id="SSF52172">
    <property type="entry name" value="CheY-like"/>
    <property type="match status" value="1"/>
</dbReference>
<dbReference type="SUPFAM" id="SSF52738">
    <property type="entry name" value="Methylesterase CheB, C-terminal domain"/>
    <property type="match status" value="1"/>
</dbReference>
<keyword evidence="1 5" id="KW-0145">Chemotaxis</keyword>
<dbReference type="InterPro" id="IPR011006">
    <property type="entry name" value="CheY-like_superfamily"/>
</dbReference>
<keyword evidence="11" id="KW-1185">Reference proteome</keyword>
<evidence type="ECO:0000256" key="6">
    <source>
        <dbReference type="PROSITE-ProRule" id="PRU00050"/>
    </source>
</evidence>
<dbReference type="InterPro" id="IPR008248">
    <property type="entry name" value="CheB-like"/>
</dbReference>
<dbReference type="PROSITE" id="PS50110">
    <property type="entry name" value="RESPONSE_REGULATORY"/>
    <property type="match status" value="1"/>
</dbReference>
<proteinExistence type="inferred from homology"/>
<dbReference type="GO" id="GO:0006935">
    <property type="term" value="P:chemotaxis"/>
    <property type="evidence" value="ECO:0007669"/>
    <property type="project" value="UniProtKB-UniRule"/>
</dbReference>
<dbReference type="Pfam" id="PF00072">
    <property type="entry name" value="Response_reg"/>
    <property type="match status" value="1"/>
</dbReference>
<dbReference type="GO" id="GO:0000156">
    <property type="term" value="F:phosphorelay response regulator activity"/>
    <property type="evidence" value="ECO:0007669"/>
    <property type="project" value="InterPro"/>
</dbReference>
<accession>A0A371B6N0</accession>
<evidence type="ECO:0000259" key="8">
    <source>
        <dbReference type="PROSITE" id="PS50110"/>
    </source>
</evidence>
<dbReference type="PANTHER" id="PTHR42872:SF3">
    <property type="entry name" value="PROTEIN-GLUTAMATE METHYLESTERASE_PROTEIN-GLUTAMINE GLUTAMINASE 1"/>
    <property type="match status" value="1"/>
</dbReference>
<reference evidence="11" key="1">
    <citation type="submission" date="2018-08" db="EMBL/GenBank/DDBJ databases">
        <authorList>
            <person name="Kim S.-J."/>
            <person name="Jung G.-Y."/>
        </authorList>
    </citation>
    <scope>NUCLEOTIDE SEQUENCE [LARGE SCALE GENOMIC DNA]</scope>
    <source>
        <strain evidence="11">GY_H</strain>
    </source>
</reference>
<evidence type="ECO:0000256" key="5">
    <source>
        <dbReference type="HAMAP-Rule" id="MF_00099"/>
    </source>
</evidence>
<evidence type="ECO:0000256" key="4">
    <source>
        <dbReference type="ARBA" id="ARBA00048267"/>
    </source>
</evidence>
<dbReference type="PROSITE" id="PS50122">
    <property type="entry name" value="CHEB"/>
    <property type="match status" value="1"/>
</dbReference>
<dbReference type="EC" id="3.5.1.44" evidence="5"/>
<keyword evidence="3 5" id="KW-0378">Hydrolase</keyword>
<dbReference type="GO" id="GO:0005737">
    <property type="term" value="C:cytoplasm"/>
    <property type="evidence" value="ECO:0007669"/>
    <property type="project" value="UniProtKB-SubCell"/>
</dbReference>
<evidence type="ECO:0000313" key="11">
    <source>
        <dbReference type="Proteomes" id="UP000263993"/>
    </source>
</evidence>
<comment type="function">
    <text evidence="5">Involved in chemotaxis. Part of a chemotaxis signal transduction system that modulates chemotaxis in response to various stimuli. Catalyzes the demethylation of specific methylglutamate residues introduced into the chemoreceptors (methyl-accepting chemotaxis proteins or MCP) by CheR. Also mediates the irreversible deamidation of specific glutamine residues to glutamic acid.</text>
</comment>
<dbReference type="GO" id="GO:0050568">
    <property type="term" value="F:protein-glutamine glutaminase activity"/>
    <property type="evidence" value="ECO:0007669"/>
    <property type="project" value="UniProtKB-UniRule"/>
</dbReference>
<dbReference type="CDD" id="cd16432">
    <property type="entry name" value="CheB_Rec"/>
    <property type="match status" value="1"/>
</dbReference>
<dbReference type="CDD" id="cd17541">
    <property type="entry name" value="REC_CheB-like"/>
    <property type="match status" value="1"/>
</dbReference>
<feature type="domain" description="CheB-type methylesterase" evidence="9">
    <location>
        <begin position="169"/>
        <end position="363"/>
    </location>
</feature>
<keyword evidence="2 5" id="KW-0597">Phosphoprotein</keyword>
<dbReference type="InterPro" id="IPR000673">
    <property type="entry name" value="Sig_transdc_resp-reg_Me-estase"/>
</dbReference>
<organism evidence="10 11">
    <name type="scientific">Undibacter mobilis</name>
    <dbReference type="NCBI Taxonomy" id="2292256"/>
    <lineage>
        <taxon>Bacteria</taxon>
        <taxon>Pseudomonadati</taxon>
        <taxon>Pseudomonadota</taxon>
        <taxon>Alphaproteobacteria</taxon>
        <taxon>Hyphomicrobiales</taxon>
        <taxon>Nitrobacteraceae</taxon>
        <taxon>Undibacter</taxon>
    </lineage>
</organism>
<evidence type="ECO:0000256" key="1">
    <source>
        <dbReference type="ARBA" id="ARBA00022500"/>
    </source>
</evidence>
<evidence type="ECO:0000256" key="3">
    <source>
        <dbReference type="ARBA" id="ARBA00022801"/>
    </source>
</evidence>
<comment type="catalytic activity">
    <reaction evidence="5">
        <text>L-glutaminyl-[protein] + H2O = L-glutamyl-[protein] + NH4(+)</text>
        <dbReference type="Rhea" id="RHEA:16441"/>
        <dbReference type="Rhea" id="RHEA-COMP:10207"/>
        <dbReference type="Rhea" id="RHEA-COMP:10208"/>
        <dbReference type="ChEBI" id="CHEBI:15377"/>
        <dbReference type="ChEBI" id="CHEBI:28938"/>
        <dbReference type="ChEBI" id="CHEBI:29973"/>
        <dbReference type="ChEBI" id="CHEBI:30011"/>
        <dbReference type="EC" id="3.5.1.44"/>
    </reaction>
</comment>
<dbReference type="RefSeq" id="WP_115515257.1">
    <property type="nucleotide sequence ID" value="NZ_QRGO01000001.1"/>
</dbReference>
<dbReference type="InterPro" id="IPR001789">
    <property type="entry name" value="Sig_transdc_resp-reg_receiver"/>
</dbReference>
<protein>
    <recommendedName>
        <fullName evidence="5">Protein-glutamate methylesterase/protein-glutamine glutaminase</fullName>
        <ecNumber evidence="5">3.1.1.61</ecNumber>
        <ecNumber evidence="5">3.5.1.44</ecNumber>
    </recommendedName>
</protein>
<dbReference type="PANTHER" id="PTHR42872">
    <property type="entry name" value="PROTEIN-GLUTAMATE METHYLESTERASE/PROTEIN-GLUTAMINE GLUTAMINASE"/>
    <property type="match status" value="1"/>
</dbReference>
<feature type="domain" description="Response regulatory" evidence="8">
    <location>
        <begin position="1"/>
        <end position="117"/>
    </location>
</feature>
<comment type="similarity">
    <text evidence="5">Belongs to the CheB family.</text>
</comment>
<sequence length="365" mass="38359">MIADDAIVVRGLFARWIEAEPDMTLVGSLRNGREAVDEIERIKPDVVILDVDMPELDGISALPQLLAKCPGVTVIMASTLTRRNAEISLRALALGATDYIPKPSSQNDIGAAPEFRRDLIEKIRQLGRRGQQRAAGLAPVTDAPSLVPQAKAPHHYLAPHTPIMLRAMPAAVPRVLLIGASTGGPQALGKLMADIGPVIDRVPVLITQHMPPTFTAILAEHLGRLSKHPAREAVHGEEIVPGTIYMAPGGRHMSVAQPGAAPVIEIVNSAPINFCKPAVDPLFSSAAMVWGPRALAVVLTGMGHDGLAGAHDIVHAGGHVLAQDEASSVVWGMPGQVALAGLCSAVLPVDDIAAKLNRLFAAESA</sequence>
<comment type="PTM">
    <text evidence="5">Phosphorylated by CheA. Phosphorylation of the N-terminal regulatory domain activates the methylesterase activity.</text>
</comment>
<comment type="subcellular location">
    <subcellularLocation>
        <location evidence="5">Cytoplasm</location>
    </subcellularLocation>
</comment>
<comment type="caution">
    <text evidence="10">The sequence shown here is derived from an EMBL/GenBank/DDBJ whole genome shotgun (WGS) entry which is preliminary data.</text>
</comment>
<evidence type="ECO:0000313" key="10">
    <source>
        <dbReference type="EMBL" id="RDV03230.1"/>
    </source>
</evidence>
<name>A0A371B6N0_9BRAD</name>
<dbReference type="NCBIfam" id="NF001965">
    <property type="entry name" value="PRK00742.1"/>
    <property type="match status" value="1"/>
</dbReference>
<dbReference type="Gene3D" id="3.40.50.2300">
    <property type="match status" value="1"/>
</dbReference>
<feature type="active site" evidence="5 6">
    <location>
        <position position="181"/>
    </location>
</feature>
<keyword evidence="5" id="KW-0963">Cytoplasm</keyword>
<dbReference type="InterPro" id="IPR035909">
    <property type="entry name" value="CheB_C"/>
</dbReference>
<dbReference type="AlphaFoldDB" id="A0A371B6N0"/>
<dbReference type="SMART" id="SM00448">
    <property type="entry name" value="REC"/>
    <property type="match status" value="1"/>
</dbReference>